<accession>A0ABS6YNV5</accession>
<organism evidence="1 2">
    <name type="scientific">Streptomyces anatolicus</name>
    <dbReference type="NCBI Taxonomy" id="2675858"/>
    <lineage>
        <taxon>Bacteria</taxon>
        <taxon>Bacillati</taxon>
        <taxon>Actinomycetota</taxon>
        <taxon>Actinomycetes</taxon>
        <taxon>Kitasatosporales</taxon>
        <taxon>Streptomycetaceae</taxon>
        <taxon>Streptomyces</taxon>
    </lineage>
</organism>
<evidence type="ECO:0000313" key="2">
    <source>
        <dbReference type="Proteomes" id="UP001197114"/>
    </source>
</evidence>
<comment type="caution">
    <text evidence="1">The sequence shown here is derived from an EMBL/GenBank/DDBJ whole genome shotgun (WGS) entry which is preliminary data.</text>
</comment>
<name>A0ABS6YNV5_9ACTN</name>
<keyword evidence="2" id="KW-1185">Reference proteome</keyword>
<reference evidence="1 2" key="1">
    <citation type="submission" date="2019-11" db="EMBL/GenBank/DDBJ databases">
        <authorList>
            <person name="Ay H."/>
        </authorList>
    </citation>
    <scope>NUCLEOTIDE SEQUENCE [LARGE SCALE GENOMIC DNA]</scope>
    <source>
        <strain evidence="1 2">BG9H</strain>
    </source>
</reference>
<gene>
    <name evidence="1" type="ORF">GKQ77_12000</name>
</gene>
<evidence type="ECO:0000313" key="1">
    <source>
        <dbReference type="EMBL" id="MBW5422276.1"/>
    </source>
</evidence>
<proteinExistence type="predicted"/>
<dbReference type="RefSeq" id="WP_219688700.1">
    <property type="nucleotide sequence ID" value="NZ_WMBF01000095.1"/>
</dbReference>
<sequence>MSTVPTSIVLVDGEHYPPVTARAVARMREAGEHVVLALLVGGGEKLGTRALDLGVPVRTVNDPERALAAAIVETGATRVLDLSDEPVLHNTRRFRMASIAVWRDASYVGPDFVFTPPRRTPVRGAASVAVIGMGKRTGKTAISGAAARAYRHAGLAPVIVAMGRGGPAEPQAVAADAGLTPETLLEWADRGRHAASDHIEDALTTGVPTVGTWRAGGGLAGAPFHTDYDRALEKAVGLDPNVLVLESSGASIPPAAADATILVVDVHIDPVDLYGYFGLYRLLLADLVVLTMCEGDEGRRRAEAIEADIAEHCVTRPDTVRAVLRPHPLADVAGKQLWLATTAPRQAGPTLAAHLEHVHGAHVVGISHALGDRRQLARDLGERAPETDVLAVELKAAGVDVVTRFGAEHGIETVYVDNRPLTLDGDTLEPHLLSVAHLARRRHASAGEERG</sequence>
<dbReference type="EMBL" id="WMBF01000095">
    <property type="protein sequence ID" value="MBW5422276.1"/>
    <property type="molecule type" value="Genomic_DNA"/>
</dbReference>
<protein>
    <submittedName>
        <fullName evidence="1">2,3-diphosphoglycerate synthetase</fullName>
    </submittedName>
</protein>
<dbReference type="Proteomes" id="UP001197114">
    <property type="component" value="Unassembled WGS sequence"/>
</dbReference>